<evidence type="ECO:0000313" key="1">
    <source>
        <dbReference type="EMBL" id="KAF3855405.1"/>
    </source>
</evidence>
<dbReference type="Proteomes" id="UP000518266">
    <property type="component" value="Unassembled WGS sequence"/>
</dbReference>
<proteinExistence type="predicted"/>
<dbReference type="AlphaFoldDB" id="A0A7J5Z0T2"/>
<dbReference type="OrthoDB" id="7430688at2759"/>
<evidence type="ECO:0000313" key="2">
    <source>
        <dbReference type="Proteomes" id="UP000518266"/>
    </source>
</evidence>
<keyword evidence="2" id="KW-1185">Reference proteome</keyword>
<organism evidence="1 2">
    <name type="scientific">Dissostichus mawsoni</name>
    <name type="common">Antarctic cod</name>
    <dbReference type="NCBI Taxonomy" id="36200"/>
    <lineage>
        <taxon>Eukaryota</taxon>
        <taxon>Metazoa</taxon>
        <taxon>Chordata</taxon>
        <taxon>Craniata</taxon>
        <taxon>Vertebrata</taxon>
        <taxon>Euteleostomi</taxon>
        <taxon>Actinopterygii</taxon>
        <taxon>Neopterygii</taxon>
        <taxon>Teleostei</taxon>
        <taxon>Neoteleostei</taxon>
        <taxon>Acanthomorphata</taxon>
        <taxon>Eupercaria</taxon>
        <taxon>Perciformes</taxon>
        <taxon>Notothenioidei</taxon>
        <taxon>Nototheniidae</taxon>
        <taxon>Dissostichus</taxon>
    </lineage>
</organism>
<dbReference type="EMBL" id="JAAKFY010000007">
    <property type="protein sequence ID" value="KAF3855405.1"/>
    <property type="molecule type" value="Genomic_DNA"/>
</dbReference>
<reference evidence="1 2" key="1">
    <citation type="submission" date="2020-03" db="EMBL/GenBank/DDBJ databases">
        <title>Dissostichus mawsoni Genome sequencing and assembly.</title>
        <authorList>
            <person name="Park H."/>
        </authorList>
    </citation>
    <scope>NUCLEOTIDE SEQUENCE [LARGE SCALE GENOMIC DNA]</scope>
    <source>
        <strain evidence="1">DM0001</strain>
        <tissue evidence="1">Muscle</tissue>
    </source>
</reference>
<name>A0A7J5Z0T2_DISMA</name>
<gene>
    <name evidence="1" type="ORF">F7725_023460</name>
</gene>
<sequence>MHLSSGLSVSSSRSSSVLRLSSALRPSTFLRPSSTLRPSSMLRPSSALRPSFMLRPSSVLRPSTLLRPSFTLRPSTLLRPASVLRPSSALRPSSVLRPSSALRPSSVLRPSSSSFMQGMLEKQNSFTISSYDEVVSWVEDALFLLAPAKTRPLTLSAHSCFSRLSRRPLGAGWSLDSQWEERRSSRQRSCTSRSSAPPESFFACDRKKRDAGSGSMPSACSCSPPSIAPCRASLNRPASCRASTTACSSSCWTEGEQLVDVSEQQQQAVQVVLRGAALQRGKQQLRGLALHPLDEGPLEVQQLGFGLREVPVVTAQLKHLQHQNQRTEAVGRCLLLALQEHQEQILLSVGGLLSVGACSWGPLSPPPSLWLNTCSSWKARLRWPGGRGQTEPPDTSPGEQWDVAAAAQLLLQEGGEGRGGAAMTQEVEEVQILHQSEAAHQVAVEQEVKAVLHAERDEEAVEVQTQRRAY</sequence>
<protein>
    <submittedName>
        <fullName evidence="1">Uncharacterized protein</fullName>
    </submittedName>
</protein>
<accession>A0A7J5Z0T2</accession>
<comment type="caution">
    <text evidence="1">The sequence shown here is derived from an EMBL/GenBank/DDBJ whole genome shotgun (WGS) entry which is preliminary data.</text>
</comment>